<protein>
    <recommendedName>
        <fullName evidence="1">Exostosin GT47 domain-containing protein</fullName>
    </recommendedName>
</protein>
<dbReference type="AlphaFoldDB" id="A0A167EP34"/>
<proteinExistence type="predicted"/>
<dbReference type="RefSeq" id="WP_068593575.1">
    <property type="nucleotide sequence ID" value="NZ_LRXL01000053.1"/>
</dbReference>
<comment type="caution">
    <text evidence="2">The sequence shown here is derived from an EMBL/GenBank/DDBJ whole genome shotgun (WGS) entry which is preliminary data.</text>
</comment>
<name>A0A167EP34_9FLAO</name>
<dbReference type="Pfam" id="PF03016">
    <property type="entry name" value="Exostosin_GT47"/>
    <property type="match status" value="1"/>
</dbReference>
<dbReference type="OrthoDB" id="1416011at2"/>
<accession>A0A167EP34</accession>
<sequence length="347" mass="40619">MIKLYTDSELLKDETSVNVFPLLQQLAVVNSKINAIYKLVPTVAECDFTILPLRVEYLYEQGKKEYVHSFFKRSRTHKKPILLFTSGDYGMSFKKEDIYTVRLGGFKSKMHTNTFIMPPFIEDPLHFLGESFIPLEKEDQAAIGFVGHSNAAVTKQIKEWLLFVKGNVRRMMGKDPSDIQRFYPSSAKRYRYLRLLQKNDTVVTNFIFRKKYRAGVITSEERKRTSLDFYENIFNNPYTFCLRGTGNFSVRFYETLAMGRIPILVDTDCKLPFEDVINWKNHIFIIEEKKVANIAAELQAYHRNKMASDFVSLQKENRELWKSYFTKDAYFDQLAVSLNRVLKLNKS</sequence>
<dbReference type="EMBL" id="LRXL01000053">
    <property type="protein sequence ID" value="OAB75734.1"/>
    <property type="molecule type" value="Genomic_DNA"/>
</dbReference>
<evidence type="ECO:0000313" key="3">
    <source>
        <dbReference type="Proteomes" id="UP000077013"/>
    </source>
</evidence>
<feature type="domain" description="Exostosin GT47" evidence="1">
    <location>
        <begin position="212"/>
        <end position="295"/>
    </location>
</feature>
<dbReference type="Proteomes" id="UP000077013">
    <property type="component" value="Unassembled WGS sequence"/>
</dbReference>
<dbReference type="STRING" id="1763537.ULVI_14765"/>
<organism evidence="2 3">
    <name type="scientific">Cochleicola gelatinilyticus</name>
    <dbReference type="NCBI Taxonomy" id="1763537"/>
    <lineage>
        <taxon>Bacteria</taxon>
        <taxon>Pseudomonadati</taxon>
        <taxon>Bacteroidota</taxon>
        <taxon>Flavobacteriia</taxon>
        <taxon>Flavobacteriales</taxon>
        <taxon>Flavobacteriaceae</taxon>
        <taxon>Cochleicola</taxon>
    </lineage>
</organism>
<evidence type="ECO:0000259" key="1">
    <source>
        <dbReference type="Pfam" id="PF03016"/>
    </source>
</evidence>
<keyword evidence="3" id="KW-1185">Reference proteome</keyword>
<gene>
    <name evidence="2" type="ORF">ULVI_14765</name>
</gene>
<dbReference type="InterPro" id="IPR040911">
    <property type="entry name" value="Exostosin_GT47"/>
</dbReference>
<evidence type="ECO:0000313" key="2">
    <source>
        <dbReference type="EMBL" id="OAB75734.1"/>
    </source>
</evidence>
<reference evidence="2 3" key="1">
    <citation type="submission" date="2016-02" db="EMBL/GenBank/DDBJ databases">
        <title>Ulvibacter sp. LPB0005, isolated from Thais luteostoma.</title>
        <authorList>
            <person name="Shin S.-K."/>
            <person name="Yi H."/>
        </authorList>
    </citation>
    <scope>NUCLEOTIDE SEQUENCE [LARGE SCALE GENOMIC DNA]</scope>
    <source>
        <strain evidence="2 3">LPB0005</strain>
    </source>
</reference>